<evidence type="ECO:0000313" key="2">
    <source>
        <dbReference type="Proteomes" id="UP000828390"/>
    </source>
</evidence>
<protein>
    <submittedName>
        <fullName evidence="1">Uncharacterized protein</fullName>
    </submittedName>
</protein>
<reference evidence="1" key="1">
    <citation type="journal article" date="2019" name="bioRxiv">
        <title>The Genome of the Zebra Mussel, Dreissena polymorpha: A Resource for Invasive Species Research.</title>
        <authorList>
            <person name="McCartney M.A."/>
            <person name="Auch B."/>
            <person name="Kono T."/>
            <person name="Mallez S."/>
            <person name="Zhang Y."/>
            <person name="Obille A."/>
            <person name="Becker A."/>
            <person name="Abrahante J.E."/>
            <person name="Garbe J."/>
            <person name="Badalamenti J.P."/>
            <person name="Herman A."/>
            <person name="Mangelson H."/>
            <person name="Liachko I."/>
            <person name="Sullivan S."/>
            <person name="Sone E.D."/>
            <person name="Koren S."/>
            <person name="Silverstein K.A.T."/>
            <person name="Beckman K.B."/>
            <person name="Gohl D.M."/>
        </authorList>
    </citation>
    <scope>NUCLEOTIDE SEQUENCE</scope>
    <source>
        <strain evidence="1">Duluth1</strain>
        <tissue evidence="1">Whole animal</tissue>
    </source>
</reference>
<dbReference type="EMBL" id="JAIWYP010000018">
    <property type="protein sequence ID" value="KAH3693072.1"/>
    <property type="molecule type" value="Genomic_DNA"/>
</dbReference>
<feature type="non-terminal residue" evidence="1">
    <location>
        <position position="88"/>
    </location>
</feature>
<organism evidence="1 2">
    <name type="scientific">Dreissena polymorpha</name>
    <name type="common">Zebra mussel</name>
    <name type="synonym">Mytilus polymorpha</name>
    <dbReference type="NCBI Taxonomy" id="45954"/>
    <lineage>
        <taxon>Eukaryota</taxon>
        <taxon>Metazoa</taxon>
        <taxon>Spiralia</taxon>
        <taxon>Lophotrochozoa</taxon>
        <taxon>Mollusca</taxon>
        <taxon>Bivalvia</taxon>
        <taxon>Autobranchia</taxon>
        <taxon>Heteroconchia</taxon>
        <taxon>Euheterodonta</taxon>
        <taxon>Imparidentia</taxon>
        <taxon>Neoheterodontei</taxon>
        <taxon>Myida</taxon>
        <taxon>Dreissenoidea</taxon>
        <taxon>Dreissenidae</taxon>
        <taxon>Dreissena</taxon>
    </lineage>
</organism>
<evidence type="ECO:0000313" key="1">
    <source>
        <dbReference type="EMBL" id="KAH3693072.1"/>
    </source>
</evidence>
<comment type="caution">
    <text evidence="1">The sequence shown here is derived from an EMBL/GenBank/DDBJ whole genome shotgun (WGS) entry which is preliminary data.</text>
</comment>
<name>A0A9D4BGV0_DREPO</name>
<keyword evidence="2" id="KW-1185">Reference proteome</keyword>
<reference evidence="1" key="2">
    <citation type="submission" date="2020-11" db="EMBL/GenBank/DDBJ databases">
        <authorList>
            <person name="McCartney M.A."/>
            <person name="Auch B."/>
            <person name="Kono T."/>
            <person name="Mallez S."/>
            <person name="Becker A."/>
            <person name="Gohl D.M."/>
            <person name="Silverstein K.A.T."/>
            <person name="Koren S."/>
            <person name="Bechman K.B."/>
            <person name="Herman A."/>
            <person name="Abrahante J.E."/>
            <person name="Garbe J."/>
        </authorList>
    </citation>
    <scope>NUCLEOTIDE SEQUENCE</scope>
    <source>
        <strain evidence="1">Duluth1</strain>
        <tissue evidence="1">Whole animal</tissue>
    </source>
</reference>
<accession>A0A9D4BGV0</accession>
<dbReference type="Proteomes" id="UP000828390">
    <property type="component" value="Unassembled WGS sequence"/>
</dbReference>
<dbReference type="AlphaFoldDB" id="A0A9D4BGV0"/>
<sequence length="88" mass="9583">MTIKARRSLNREFYCQLIERISFCTNGGTNSVTSGHQDKHHKSRTVPPRLGRLACMCLGDGCIGVGVGTGDGLVVSSKYQSNLIINKE</sequence>
<proteinExistence type="predicted"/>
<gene>
    <name evidence="1" type="ORF">DPMN_193409</name>
</gene>